<keyword evidence="3" id="KW-1185">Reference proteome</keyword>
<sequence length="379" mass="42944">MTSIAAQIQVYLPYMKSYFLRDQMKTKNFYLVILFILATATTIIFLGNPAPNLHTIVSETHKQISNIKNIPTNIRYSNAEDFNVNPTYLMILGFNSIDISGRPIDKKENESKLKEKLGFPVIATSVDPARPLEEVNQLVASVKKFLPNNHVVLFDLGLGGSESDSLKPTCNKTRICQVRAFPFEKFPSHVKYLGTHSYRPICIQEMLNEYGSVIWADPSEYFISGDLDKSVKQAQKVGISAWTIDDPTSALTHPKMFEFFKTKKEKYYFHHAVKSTHLIIYNTDRVHHELMLPWVKCALTEECIDPTGAQSSGCIDRRPRYMYSGCHKYDMSSLNVILGILFDYVSNEYASDDKIFGVLSPGSNSTSPKYSTKSKLSQV</sequence>
<dbReference type="PANTHER" id="PTHR31389:SF4">
    <property type="entry name" value="LD39211P"/>
    <property type="match status" value="1"/>
</dbReference>
<evidence type="ECO:0000256" key="1">
    <source>
        <dbReference type="SAM" id="Phobius"/>
    </source>
</evidence>
<feature type="transmembrane region" description="Helical" evidence="1">
    <location>
        <begin position="29"/>
        <end position="47"/>
    </location>
</feature>
<dbReference type="Proteomes" id="UP001634394">
    <property type="component" value="Unassembled WGS sequence"/>
</dbReference>
<dbReference type="AlphaFoldDB" id="A0ABD3VLT1"/>
<evidence type="ECO:0000313" key="3">
    <source>
        <dbReference type="Proteomes" id="UP001634394"/>
    </source>
</evidence>
<protein>
    <submittedName>
        <fullName evidence="2">Uncharacterized protein</fullName>
    </submittedName>
</protein>
<dbReference type="EMBL" id="JBJQND010000011">
    <property type="protein sequence ID" value="KAL3862121.1"/>
    <property type="molecule type" value="Genomic_DNA"/>
</dbReference>
<evidence type="ECO:0000313" key="2">
    <source>
        <dbReference type="EMBL" id="KAL3862121.1"/>
    </source>
</evidence>
<proteinExistence type="predicted"/>
<gene>
    <name evidence="2" type="ORF">ACJMK2_008113</name>
</gene>
<keyword evidence="1" id="KW-1133">Transmembrane helix</keyword>
<keyword evidence="1" id="KW-0812">Transmembrane</keyword>
<keyword evidence="1" id="KW-0472">Membrane</keyword>
<accession>A0ABD3VLT1</accession>
<reference evidence="2 3" key="1">
    <citation type="submission" date="2024-11" db="EMBL/GenBank/DDBJ databases">
        <title>Chromosome-level genome assembly of the freshwater bivalve Anodonta woodiana.</title>
        <authorList>
            <person name="Chen X."/>
        </authorList>
    </citation>
    <scope>NUCLEOTIDE SEQUENCE [LARGE SCALE GENOMIC DNA]</scope>
    <source>
        <strain evidence="2">MN2024</strain>
        <tissue evidence="2">Gills</tissue>
    </source>
</reference>
<comment type="caution">
    <text evidence="2">The sequence shown here is derived from an EMBL/GenBank/DDBJ whole genome shotgun (WGS) entry which is preliminary data.</text>
</comment>
<dbReference type="InterPro" id="IPR012444">
    <property type="entry name" value="DUF1647"/>
</dbReference>
<name>A0ABD3VLT1_SINWO</name>
<dbReference type="PANTHER" id="PTHR31389">
    <property type="entry name" value="LD39211P"/>
    <property type="match status" value="1"/>
</dbReference>
<organism evidence="2 3">
    <name type="scientific">Sinanodonta woodiana</name>
    <name type="common">Chinese pond mussel</name>
    <name type="synonym">Anodonta woodiana</name>
    <dbReference type="NCBI Taxonomy" id="1069815"/>
    <lineage>
        <taxon>Eukaryota</taxon>
        <taxon>Metazoa</taxon>
        <taxon>Spiralia</taxon>
        <taxon>Lophotrochozoa</taxon>
        <taxon>Mollusca</taxon>
        <taxon>Bivalvia</taxon>
        <taxon>Autobranchia</taxon>
        <taxon>Heteroconchia</taxon>
        <taxon>Palaeoheterodonta</taxon>
        <taxon>Unionida</taxon>
        <taxon>Unionoidea</taxon>
        <taxon>Unionidae</taxon>
        <taxon>Unioninae</taxon>
        <taxon>Sinanodonta</taxon>
    </lineage>
</organism>
<dbReference type="Pfam" id="PF07801">
    <property type="entry name" value="DUF1647"/>
    <property type="match status" value="1"/>
</dbReference>